<organism evidence="2 3">
    <name type="scientific">Deefgea piscis</name>
    <dbReference type="NCBI Taxonomy" id="2739061"/>
    <lineage>
        <taxon>Bacteria</taxon>
        <taxon>Pseudomonadati</taxon>
        <taxon>Pseudomonadota</taxon>
        <taxon>Betaproteobacteria</taxon>
        <taxon>Neisseriales</taxon>
        <taxon>Chitinibacteraceae</taxon>
        <taxon>Deefgea</taxon>
    </lineage>
</organism>
<dbReference type="Proteomes" id="UP000504844">
    <property type="component" value="Chromosome"/>
</dbReference>
<feature type="signal peptide" evidence="1">
    <location>
        <begin position="1"/>
        <end position="22"/>
    </location>
</feature>
<keyword evidence="3" id="KW-1185">Reference proteome</keyword>
<gene>
    <name evidence="2" type="ORF">HQN60_11265</name>
</gene>
<evidence type="ECO:0000313" key="2">
    <source>
        <dbReference type="EMBL" id="QKJ67233.1"/>
    </source>
</evidence>
<evidence type="ECO:0000313" key="3">
    <source>
        <dbReference type="Proteomes" id="UP000504844"/>
    </source>
</evidence>
<dbReference type="AlphaFoldDB" id="A0A6M8SPP3"/>
<dbReference type="EMBL" id="CP054143">
    <property type="protein sequence ID" value="QKJ67233.1"/>
    <property type="molecule type" value="Genomic_DNA"/>
</dbReference>
<name>A0A6M8SPP3_9NEIS</name>
<evidence type="ECO:0008006" key="4">
    <source>
        <dbReference type="Google" id="ProtNLM"/>
    </source>
</evidence>
<reference evidence="2 3" key="1">
    <citation type="submission" date="2020-05" db="EMBL/GenBank/DDBJ databases">
        <title>Complete genome sequence of Deefgea sp. D17.</title>
        <authorList>
            <person name="Bae J.-W."/>
            <person name="Han J.E."/>
        </authorList>
    </citation>
    <scope>NUCLEOTIDE SEQUENCE [LARGE SCALE GENOMIC DNA]</scope>
    <source>
        <strain evidence="2 3">D17</strain>
    </source>
</reference>
<protein>
    <recommendedName>
        <fullName evidence="4">DUF2946 domain-containing protein</fullName>
    </recommendedName>
</protein>
<feature type="chain" id="PRO_5026841745" description="DUF2946 domain-containing protein" evidence="1">
    <location>
        <begin position="23"/>
        <end position="111"/>
    </location>
</feature>
<dbReference type="RefSeq" id="WP_173533736.1">
    <property type="nucleotide sequence ID" value="NZ_CP054143.1"/>
</dbReference>
<accession>A0A6M8SPP3</accession>
<dbReference type="KEGG" id="dee:HQN60_11265"/>
<proteinExistence type="predicted"/>
<keyword evidence="1" id="KW-0732">Signal</keyword>
<sequence>MLKFRCFFLLLISLVLSLNVAAAKQLPSAGAVLCHNAVIETLAKTECQQGQHDHAASNAKMSHCGACAAALPMLLPQAQLALAGTIQNSHDAIMQVGLNRPPLLPPPLLRA</sequence>
<evidence type="ECO:0000256" key="1">
    <source>
        <dbReference type="SAM" id="SignalP"/>
    </source>
</evidence>